<dbReference type="OMA" id="VRACLCE"/>
<dbReference type="AlphaFoldDB" id="G3TLK2"/>
<reference evidence="2 3" key="1">
    <citation type="submission" date="2009-06" db="EMBL/GenBank/DDBJ databases">
        <title>The Genome Sequence of Loxodonta africana (African elephant).</title>
        <authorList>
            <person name="Di Palma F."/>
            <person name="Heiman D."/>
            <person name="Young S."/>
            <person name="Johnson J."/>
            <person name="Lander E.S."/>
            <person name="Lindblad-Toh K."/>
        </authorList>
    </citation>
    <scope>NUCLEOTIDE SEQUENCE [LARGE SCALE GENOMIC DNA]</scope>
    <source>
        <strain evidence="2 3">Isolate ISIS603380</strain>
    </source>
</reference>
<evidence type="ECO:0000313" key="2">
    <source>
        <dbReference type="Ensembl" id="ENSLAFP00000015799.3"/>
    </source>
</evidence>
<reference evidence="2" key="2">
    <citation type="submission" date="2025-08" db="UniProtKB">
        <authorList>
            <consortium name="Ensembl"/>
        </authorList>
    </citation>
    <scope>IDENTIFICATION</scope>
    <source>
        <strain evidence="2">Isolate ISIS603380</strain>
    </source>
</reference>
<evidence type="ECO:0000313" key="3">
    <source>
        <dbReference type="Proteomes" id="UP000007646"/>
    </source>
</evidence>
<dbReference type="InterPro" id="IPR027870">
    <property type="entry name" value="DUF4543"/>
</dbReference>
<dbReference type="PANTHER" id="PTHR48415">
    <property type="entry name" value="GENE 525-RELATED"/>
    <property type="match status" value="1"/>
</dbReference>
<dbReference type="STRING" id="9785.ENSLAFP00000015799"/>
<sequence>LPSSGLAPSLEIHSATGGEKNQGKMKKLLLLLLSLTLSTLFSEASPILKEKQAKQLLRSRRQDRPPSKPGFPDEPMREYMHHLLRLEHRAEEQFLEHWLNPHCKPHCNRNVIHPV</sequence>
<reference evidence="2" key="3">
    <citation type="submission" date="2025-09" db="UniProtKB">
        <authorList>
            <consortium name="Ensembl"/>
        </authorList>
    </citation>
    <scope>IDENTIFICATION</scope>
    <source>
        <strain evidence="2">Isolate ISIS603380</strain>
    </source>
</reference>
<dbReference type="GeneTree" id="ENSGT00390000006555"/>
<feature type="region of interest" description="Disordered" evidence="1">
    <location>
        <begin position="52"/>
        <end position="76"/>
    </location>
</feature>
<accession>G3TLK2</accession>
<proteinExistence type="predicted"/>
<gene>
    <name evidence="2" type="primary">C17orf67</name>
</gene>
<dbReference type="PANTHER" id="PTHR48415:SF1">
    <property type="entry name" value="GENE 525-RELATED"/>
    <property type="match status" value="1"/>
</dbReference>
<feature type="region of interest" description="Disordered" evidence="1">
    <location>
        <begin position="1"/>
        <end position="21"/>
    </location>
</feature>
<dbReference type="Ensembl" id="ENSLAFT00000020617.3">
    <property type="protein sequence ID" value="ENSLAFP00000015799.3"/>
    <property type="gene ID" value="ENSLAFG00000020626.3"/>
</dbReference>
<dbReference type="Pfam" id="PF15076">
    <property type="entry name" value="DUF4543"/>
    <property type="match status" value="1"/>
</dbReference>
<dbReference type="Proteomes" id="UP000007646">
    <property type="component" value="Unassembled WGS sequence"/>
</dbReference>
<keyword evidence="3" id="KW-1185">Reference proteome</keyword>
<dbReference type="eggNOG" id="ENOG502S8D0">
    <property type="taxonomic scope" value="Eukaryota"/>
</dbReference>
<evidence type="ECO:0000256" key="1">
    <source>
        <dbReference type="SAM" id="MobiDB-lite"/>
    </source>
</evidence>
<dbReference type="FunCoup" id="G3TLK2">
    <property type="interactions" value="2"/>
</dbReference>
<dbReference type="InParanoid" id="G3TLK2"/>
<protein>
    <submittedName>
        <fullName evidence="2">Chromosome 17 open reading frame 67</fullName>
    </submittedName>
</protein>
<dbReference type="HOGENOM" id="CLU_169362_0_0_1"/>
<name>G3TLK2_LOXAF</name>
<organism evidence="2 3">
    <name type="scientific">Loxodonta africana</name>
    <name type="common">African elephant</name>
    <dbReference type="NCBI Taxonomy" id="9785"/>
    <lineage>
        <taxon>Eukaryota</taxon>
        <taxon>Metazoa</taxon>
        <taxon>Chordata</taxon>
        <taxon>Craniata</taxon>
        <taxon>Vertebrata</taxon>
        <taxon>Euteleostomi</taxon>
        <taxon>Mammalia</taxon>
        <taxon>Eutheria</taxon>
        <taxon>Afrotheria</taxon>
        <taxon>Proboscidea</taxon>
        <taxon>Elephantidae</taxon>
        <taxon>Loxodonta</taxon>
    </lineage>
</organism>